<organism evidence="5 6">
    <name type="scientific">Nocardioides iriomotensis</name>
    <dbReference type="NCBI Taxonomy" id="715784"/>
    <lineage>
        <taxon>Bacteria</taxon>
        <taxon>Bacillati</taxon>
        <taxon>Actinomycetota</taxon>
        <taxon>Actinomycetes</taxon>
        <taxon>Propionibacteriales</taxon>
        <taxon>Nocardioidaceae</taxon>
        <taxon>Nocardioides</taxon>
    </lineage>
</organism>
<dbReference type="InterPro" id="IPR036388">
    <property type="entry name" value="WH-like_DNA-bd_sf"/>
</dbReference>
<dbReference type="InterPro" id="IPR051081">
    <property type="entry name" value="HTH_MetalResp_TranReg"/>
</dbReference>
<dbReference type="SUPFAM" id="SSF46785">
    <property type="entry name" value="Winged helix' DNA-binding domain"/>
    <property type="match status" value="1"/>
</dbReference>
<dbReference type="InterPro" id="IPR001845">
    <property type="entry name" value="HTH_ArsR_DNA-bd_dom"/>
</dbReference>
<dbReference type="GO" id="GO:0003677">
    <property type="term" value="F:DNA binding"/>
    <property type="evidence" value="ECO:0007669"/>
    <property type="project" value="UniProtKB-KW"/>
</dbReference>
<proteinExistence type="predicted"/>
<keyword evidence="3" id="KW-0804">Transcription</keyword>
<protein>
    <submittedName>
        <fullName evidence="5">Transcriptional regulator</fullName>
    </submittedName>
</protein>
<dbReference type="AlphaFoldDB" id="A0A4Q5IWS5"/>
<dbReference type="PANTHER" id="PTHR33154:SF18">
    <property type="entry name" value="ARSENICAL RESISTANCE OPERON REPRESSOR"/>
    <property type="match status" value="1"/>
</dbReference>
<gene>
    <name evidence="5" type="ORF">ETU37_20025</name>
</gene>
<keyword evidence="6" id="KW-1185">Reference proteome</keyword>
<evidence type="ECO:0000256" key="3">
    <source>
        <dbReference type="ARBA" id="ARBA00023163"/>
    </source>
</evidence>
<dbReference type="PROSITE" id="PS50987">
    <property type="entry name" value="HTH_ARSR_2"/>
    <property type="match status" value="1"/>
</dbReference>
<evidence type="ECO:0000313" key="5">
    <source>
        <dbReference type="EMBL" id="RYU09361.1"/>
    </source>
</evidence>
<dbReference type="SMART" id="SM00418">
    <property type="entry name" value="HTH_ARSR"/>
    <property type="match status" value="1"/>
</dbReference>
<evidence type="ECO:0000256" key="1">
    <source>
        <dbReference type="ARBA" id="ARBA00023015"/>
    </source>
</evidence>
<keyword evidence="1" id="KW-0805">Transcription regulation</keyword>
<keyword evidence="2" id="KW-0238">DNA-binding</keyword>
<dbReference type="InterPro" id="IPR036390">
    <property type="entry name" value="WH_DNA-bd_sf"/>
</dbReference>
<accession>A0A4Q5IWS5</accession>
<dbReference type="InterPro" id="IPR018334">
    <property type="entry name" value="ArsR_HTH"/>
</dbReference>
<dbReference type="NCBIfam" id="NF033788">
    <property type="entry name" value="HTH_metalloreg"/>
    <property type="match status" value="1"/>
</dbReference>
<comment type="caution">
    <text evidence="5">The sequence shown here is derived from an EMBL/GenBank/DDBJ whole genome shotgun (WGS) entry which is preliminary data.</text>
</comment>
<dbReference type="CDD" id="cd00090">
    <property type="entry name" value="HTH_ARSR"/>
    <property type="match status" value="1"/>
</dbReference>
<evidence type="ECO:0000259" key="4">
    <source>
        <dbReference type="PROSITE" id="PS50987"/>
    </source>
</evidence>
<dbReference type="PRINTS" id="PR00778">
    <property type="entry name" value="HTHARSR"/>
</dbReference>
<sequence>MTSERHREKEARVGVKELPLVERPGTAASADECCTPLVTTLLPEPDAEVLSERFAALGDPVRLRLVSLLANAEGGAVCVCDLTEPVGRSQGTVSHHLKVLSNAGLVTAEKRGRNMWYSVVPSSLEALRASLVTR</sequence>
<reference evidence="5 6" key="1">
    <citation type="submission" date="2019-01" db="EMBL/GenBank/DDBJ databases">
        <title>Nocardioides guangzhouensis sp. nov., an actinobacterium isolated from soil.</title>
        <authorList>
            <person name="Fu Y."/>
            <person name="Cai Y."/>
            <person name="Lin Z."/>
            <person name="Chen P."/>
        </authorList>
    </citation>
    <scope>NUCLEOTIDE SEQUENCE [LARGE SCALE GENOMIC DNA]</scope>
    <source>
        <strain evidence="5 6">NBRC 105384</strain>
    </source>
</reference>
<evidence type="ECO:0000313" key="6">
    <source>
        <dbReference type="Proteomes" id="UP000291189"/>
    </source>
</evidence>
<dbReference type="EMBL" id="SDPU01000035">
    <property type="protein sequence ID" value="RYU09361.1"/>
    <property type="molecule type" value="Genomic_DNA"/>
</dbReference>
<dbReference type="InterPro" id="IPR011991">
    <property type="entry name" value="ArsR-like_HTH"/>
</dbReference>
<dbReference type="Gene3D" id="1.10.10.10">
    <property type="entry name" value="Winged helix-like DNA-binding domain superfamily/Winged helix DNA-binding domain"/>
    <property type="match status" value="1"/>
</dbReference>
<dbReference type="OrthoDB" id="9798835at2"/>
<dbReference type="Pfam" id="PF01022">
    <property type="entry name" value="HTH_5"/>
    <property type="match status" value="1"/>
</dbReference>
<dbReference type="Proteomes" id="UP000291189">
    <property type="component" value="Unassembled WGS sequence"/>
</dbReference>
<dbReference type="PANTHER" id="PTHR33154">
    <property type="entry name" value="TRANSCRIPTIONAL REGULATOR, ARSR FAMILY"/>
    <property type="match status" value="1"/>
</dbReference>
<feature type="domain" description="HTH arsR-type" evidence="4">
    <location>
        <begin position="42"/>
        <end position="134"/>
    </location>
</feature>
<dbReference type="PROSITE" id="PS00846">
    <property type="entry name" value="HTH_ARSR_1"/>
    <property type="match status" value="1"/>
</dbReference>
<dbReference type="GO" id="GO:0003700">
    <property type="term" value="F:DNA-binding transcription factor activity"/>
    <property type="evidence" value="ECO:0007669"/>
    <property type="project" value="InterPro"/>
</dbReference>
<name>A0A4Q5IWS5_9ACTN</name>
<evidence type="ECO:0000256" key="2">
    <source>
        <dbReference type="ARBA" id="ARBA00023125"/>
    </source>
</evidence>